<organism evidence="3 4">
    <name type="scientific">Candidatus Roizmanbacteria bacterium RIFOXYD1_FULL_38_12</name>
    <dbReference type="NCBI Taxonomy" id="1802093"/>
    <lineage>
        <taxon>Bacteria</taxon>
        <taxon>Candidatus Roizmaniibacteriota</taxon>
    </lineage>
</organism>
<reference evidence="3 4" key="1">
    <citation type="journal article" date="2016" name="Nat. Commun.">
        <title>Thousands of microbial genomes shed light on interconnected biogeochemical processes in an aquifer system.</title>
        <authorList>
            <person name="Anantharaman K."/>
            <person name="Brown C.T."/>
            <person name="Hug L.A."/>
            <person name="Sharon I."/>
            <person name="Castelle C.J."/>
            <person name="Probst A.J."/>
            <person name="Thomas B.C."/>
            <person name="Singh A."/>
            <person name="Wilkins M.J."/>
            <person name="Karaoz U."/>
            <person name="Brodie E.L."/>
            <person name="Williams K.H."/>
            <person name="Hubbard S.S."/>
            <person name="Banfield J.F."/>
        </authorList>
    </citation>
    <scope>NUCLEOTIDE SEQUENCE [LARGE SCALE GENOMIC DNA]</scope>
</reference>
<dbReference type="AlphaFoldDB" id="A0A1F7L054"/>
<dbReference type="PANTHER" id="PTHR11067">
    <property type="entry name" value="INOSINE TRIPHOSPHATE PYROPHOSPHATASE/HAM1 PROTEIN"/>
    <property type="match status" value="1"/>
</dbReference>
<accession>A0A1F7L054</accession>
<dbReference type="CDD" id="cd00515">
    <property type="entry name" value="HAM1"/>
    <property type="match status" value="1"/>
</dbReference>
<dbReference type="SUPFAM" id="SSF52972">
    <property type="entry name" value="ITPase-like"/>
    <property type="match status" value="1"/>
</dbReference>
<dbReference type="PANTHER" id="PTHR11067:SF9">
    <property type="entry name" value="INOSINE TRIPHOSPHATE PYROPHOSPHATASE"/>
    <property type="match status" value="1"/>
</dbReference>
<dbReference type="EMBL" id="MGBR01000001">
    <property type="protein sequence ID" value="OGK73436.1"/>
    <property type="molecule type" value="Genomic_DNA"/>
</dbReference>
<sequence length="205" mass="23481">MSQLLIATHNKAKLNELLMGLKELSKNGVRILNLNDLHITHDPDETGKTFEENAQIKAEFYGKLSRIPTIADDGGLLINVLNGEPGVKSKRWMEKDATDNELINYTLKRLSNIPSQKRIAYLQTSLCYYNPINRKTILEGGKIRGVIAQKQSNKPTHGYPFRALFVVSKINKYYDELTEEEHRLISHRLKALRRLVNKIKSDLIK</sequence>
<gene>
    <name evidence="3" type="ORF">A3K52_01415</name>
</gene>
<dbReference type="InterPro" id="IPR002637">
    <property type="entry name" value="RdgB/HAM1"/>
</dbReference>
<dbReference type="InterPro" id="IPR029001">
    <property type="entry name" value="ITPase-like_fam"/>
</dbReference>
<evidence type="ECO:0000313" key="3">
    <source>
        <dbReference type="EMBL" id="OGK73436.1"/>
    </source>
</evidence>
<evidence type="ECO:0008006" key="5">
    <source>
        <dbReference type="Google" id="ProtNLM"/>
    </source>
</evidence>
<dbReference type="Gene3D" id="3.90.950.10">
    <property type="match status" value="1"/>
</dbReference>
<comment type="similarity">
    <text evidence="1">Belongs to the HAM1 NTPase family.</text>
</comment>
<dbReference type="Proteomes" id="UP000177050">
    <property type="component" value="Unassembled WGS sequence"/>
</dbReference>
<name>A0A1F7L054_9BACT</name>
<evidence type="ECO:0000256" key="2">
    <source>
        <dbReference type="ARBA" id="ARBA00022801"/>
    </source>
</evidence>
<dbReference type="GO" id="GO:0005829">
    <property type="term" value="C:cytosol"/>
    <property type="evidence" value="ECO:0007669"/>
    <property type="project" value="TreeGrafter"/>
</dbReference>
<dbReference type="GO" id="GO:0009143">
    <property type="term" value="P:nucleoside triphosphate catabolic process"/>
    <property type="evidence" value="ECO:0007669"/>
    <property type="project" value="InterPro"/>
</dbReference>
<dbReference type="Pfam" id="PF01725">
    <property type="entry name" value="Ham1p_like"/>
    <property type="match status" value="1"/>
</dbReference>
<protein>
    <recommendedName>
        <fullName evidence="5">Non-canonical purine NTP pyrophosphatase</fullName>
    </recommendedName>
</protein>
<keyword evidence="2" id="KW-0378">Hydrolase</keyword>
<proteinExistence type="inferred from homology"/>
<evidence type="ECO:0000313" key="4">
    <source>
        <dbReference type="Proteomes" id="UP000177050"/>
    </source>
</evidence>
<comment type="caution">
    <text evidence="3">The sequence shown here is derived from an EMBL/GenBank/DDBJ whole genome shotgun (WGS) entry which is preliminary data.</text>
</comment>
<evidence type="ECO:0000256" key="1">
    <source>
        <dbReference type="ARBA" id="ARBA00008023"/>
    </source>
</evidence>
<dbReference type="GO" id="GO:0047429">
    <property type="term" value="F:nucleoside triphosphate diphosphatase activity"/>
    <property type="evidence" value="ECO:0007669"/>
    <property type="project" value="InterPro"/>
</dbReference>